<dbReference type="Gene3D" id="3.30.420.10">
    <property type="entry name" value="Ribonuclease H-like superfamily/Ribonuclease H"/>
    <property type="match status" value="1"/>
</dbReference>
<protein>
    <recommendedName>
        <fullName evidence="1">RNase H type-1 domain-containing protein</fullName>
    </recommendedName>
</protein>
<keyword evidence="3" id="KW-1185">Reference proteome</keyword>
<feature type="domain" description="RNase H type-1" evidence="1">
    <location>
        <begin position="34"/>
        <end position="173"/>
    </location>
</feature>
<dbReference type="GO" id="GO:0004523">
    <property type="term" value="F:RNA-DNA hybrid ribonuclease activity"/>
    <property type="evidence" value="ECO:0007669"/>
    <property type="project" value="InterPro"/>
</dbReference>
<dbReference type="Proteomes" id="UP000765509">
    <property type="component" value="Unassembled WGS sequence"/>
</dbReference>
<evidence type="ECO:0000313" key="2">
    <source>
        <dbReference type="EMBL" id="MBW0556647.1"/>
    </source>
</evidence>
<sequence length="337" mass="38187">MAPWLPILNPPHNLTLTRDDAIKQVMSQLTKEMANNSIIIFTDGSAIPDQGVGAAALIVNTTRKKIKFIGTTESISNFEAELMGIQLAADLIQEEITMNANITSAAIFSDNQGALIKSTNPYYSSSGQHIYVRTFNKLRKLKEKIAITLYWCPGHENIEHNCRVDELAKEATSNANTNNQDIIPSSLSQLQQLATRITPILAPLTEEEKKRVKFKTKRKTIAEKLGALEKGVAALIHQLRAGHVPLNDHLTRIKSISNYKCPNCGRRETINHFLLYCQAYRKARNKFRKTIIQNKLKTNFYKSEFILDSPDVFLILGQYIIDTNRFPHIRNYLNHQN</sequence>
<dbReference type="SUPFAM" id="SSF53098">
    <property type="entry name" value="Ribonuclease H-like"/>
    <property type="match status" value="1"/>
</dbReference>
<name>A0A9Q3J6I5_9BASI</name>
<dbReference type="InterPro" id="IPR002156">
    <property type="entry name" value="RNaseH_domain"/>
</dbReference>
<dbReference type="GO" id="GO:0003676">
    <property type="term" value="F:nucleic acid binding"/>
    <property type="evidence" value="ECO:0007669"/>
    <property type="project" value="InterPro"/>
</dbReference>
<comment type="caution">
    <text evidence="2">The sequence shown here is derived from an EMBL/GenBank/DDBJ whole genome shotgun (WGS) entry which is preliminary data.</text>
</comment>
<dbReference type="AlphaFoldDB" id="A0A9Q3J6I5"/>
<accession>A0A9Q3J6I5</accession>
<proteinExistence type="predicted"/>
<dbReference type="Pfam" id="PF00075">
    <property type="entry name" value="RNase_H"/>
    <property type="match status" value="1"/>
</dbReference>
<evidence type="ECO:0000313" key="3">
    <source>
        <dbReference type="Proteomes" id="UP000765509"/>
    </source>
</evidence>
<reference evidence="2" key="1">
    <citation type="submission" date="2021-03" db="EMBL/GenBank/DDBJ databases">
        <title>Draft genome sequence of rust myrtle Austropuccinia psidii MF-1, a brazilian biotype.</title>
        <authorList>
            <person name="Quecine M.C."/>
            <person name="Pachon D.M.R."/>
            <person name="Bonatelli M.L."/>
            <person name="Correr F.H."/>
            <person name="Franceschini L.M."/>
            <person name="Leite T.F."/>
            <person name="Margarido G.R.A."/>
            <person name="Almeida C.A."/>
            <person name="Ferrarezi J.A."/>
            <person name="Labate C.A."/>
        </authorList>
    </citation>
    <scope>NUCLEOTIDE SEQUENCE</scope>
    <source>
        <strain evidence="2">MF-1</strain>
    </source>
</reference>
<dbReference type="InterPro" id="IPR012337">
    <property type="entry name" value="RNaseH-like_sf"/>
</dbReference>
<dbReference type="PROSITE" id="PS50879">
    <property type="entry name" value="RNASE_H_1"/>
    <property type="match status" value="1"/>
</dbReference>
<evidence type="ECO:0000259" key="1">
    <source>
        <dbReference type="PROSITE" id="PS50879"/>
    </source>
</evidence>
<organism evidence="2 3">
    <name type="scientific">Austropuccinia psidii MF-1</name>
    <dbReference type="NCBI Taxonomy" id="1389203"/>
    <lineage>
        <taxon>Eukaryota</taxon>
        <taxon>Fungi</taxon>
        <taxon>Dikarya</taxon>
        <taxon>Basidiomycota</taxon>
        <taxon>Pucciniomycotina</taxon>
        <taxon>Pucciniomycetes</taxon>
        <taxon>Pucciniales</taxon>
        <taxon>Sphaerophragmiaceae</taxon>
        <taxon>Austropuccinia</taxon>
    </lineage>
</organism>
<dbReference type="EMBL" id="AVOT02064186">
    <property type="protein sequence ID" value="MBW0556647.1"/>
    <property type="molecule type" value="Genomic_DNA"/>
</dbReference>
<gene>
    <name evidence="2" type="ORF">O181_096362</name>
</gene>
<dbReference type="InterPro" id="IPR036397">
    <property type="entry name" value="RNaseH_sf"/>
</dbReference>
<dbReference type="OrthoDB" id="2507389at2759"/>
<dbReference type="CDD" id="cd09276">
    <property type="entry name" value="Rnase_HI_RT_non_LTR"/>
    <property type="match status" value="1"/>
</dbReference>